<dbReference type="Proteomes" id="UP000265765">
    <property type="component" value="Chromosome"/>
</dbReference>
<dbReference type="AlphaFoldDB" id="A0AAI8PKN2"/>
<dbReference type="InterPro" id="IPR006016">
    <property type="entry name" value="UspA"/>
</dbReference>
<dbReference type="InterPro" id="IPR014729">
    <property type="entry name" value="Rossmann-like_a/b/a_fold"/>
</dbReference>
<dbReference type="GeneID" id="91279294"/>
<dbReference type="Pfam" id="PF00582">
    <property type="entry name" value="Usp"/>
    <property type="match status" value="2"/>
</dbReference>
<feature type="domain" description="UspA" evidence="2">
    <location>
        <begin position="160"/>
        <end position="291"/>
    </location>
</feature>
<dbReference type="SUPFAM" id="SSF52402">
    <property type="entry name" value="Adenine nucleotide alpha hydrolases-like"/>
    <property type="match status" value="2"/>
</dbReference>
<evidence type="ECO:0000313" key="3">
    <source>
        <dbReference type="EMBL" id="AYC36095.1"/>
    </source>
</evidence>
<dbReference type="InterPro" id="IPR006015">
    <property type="entry name" value="Universal_stress_UspA"/>
</dbReference>
<evidence type="ECO:0000256" key="1">
    <source>
        <dbReference type="ARBA" id="ARBA00008791"/>
    </source>
</evidence>
<organism evidence="3 4">
    <name type="scientific">Streptomyces griseorubiginosus</name>
    <dbReference type="NCBI Taxonomy" id="67304"/>
    <lineage>
        <taxon>Bacteria</taxon>
        <taxon>Bacillati</taxon>
        <taxon>Actinomycetota</taxon>
        <taxon>Actinomycetes</taxon>
        <taxon>Kitasatosporales</taxon>
        <taxon>Streptomycetaceae</taxon>
        <taxon>Streptomyces</taxon>
    </lineage>
</organism>
<dbReference type="PRINTS" id="PR01438">
    <property type="entry name" value="UNVRSLSTRESS"/>
</dbReference>
<evidence type="ECO:0000259" key="2">
    <source>
        <dbReference type="Pfam" id="PF00582"/>
    </source>
</evidence>
<reference evidence="3 4" key="1">
    <citation type="submission" date="2018-09" db="EMBL/GenBank/DDBJ databases">
        <title>Production of Trimethoprim by Streptomyces sp. 3E-1.</title>
        <authorList>
            <person name="Kang H.J."/>
            <person name="Kim S.B."/>
        </authorList>
    </citation>
    <scope>NUCLEOTIDE SEQUENCE [LARGE SCALE GENOMIC DNA]</scope>
    <source>
        <strain evidence="3 4">3E-1</strain>
    </source>
</reference>
<evidence type="ECO:0000313" key="4">
    <source>
        <dbReference type="Proteomes" id="UP000265765"/>
    </source>
</evidence>
<dbReference type="PANTHER" id="PTHR46268">
    <property type="entry name" value="STRESS RESPONSE PROTEIN NHAX"/>
    <property type="match status" value="1"/>
</dbReference>
<name>A0AAI8PKN2_9ACTN</name>
<dbReference type="EMBL" id="CP032427">
    <property type="protein sequence ID" value="AYC36095.1"/>
    <property type="molecule type" value="Genomic_DNA"/>
</dbReference>
<gene>
    <name evidence="3" type="ORF">DWG14_00303</name>
</gene>
<dbReference type="Gene3D" id="3.40.50.620">
    <property type="entry name" value="HUPs"/>
    <property type="match status" value="2"/>
</dbReference>
<dbReference type="RefSeq" id="WP_120049640.1">
    <property type="nucleotide sequence ID" value="NZ_CP032427.1"/>
</dbReference>
<comment type="similarity">
    <text evidence="1">Belongs to the universal stress protein A family.</text>
</comment>
<dbReference type="PANTHER" id="PTHR46268:SF6">
    <property type="entry name" value="UNIVERSAL STRESS PROTEIN UP12"/>
    <property type="match status" value="1"/>
</dbReference>
<proteinExistence type="inferred from homology"/>
<sequence>MCRTVTVGLDGSPESLAAAEWAADEAWSRAIPLRLVHAGDQPLHDYVPFAGHPVETPGMDRADQMLREVAAVLAHRRPGLRLRWARLDGSPAAALTGAAREADPLVLGSRGLGRTTGYLLGSVASAVLARAERPVVLVRAAADRRPDGAGIAWQHGAERDVVLGLDLRDGQTETVLDFAFDTAARHRAALKVVHGWNPSALQDAGTDDEQPGRRAEILAEALRPWRDKYPQVEVAEEAVVGTAGSHLVDASRDAGLLVVGRRRRSAQLGPHIGPVTHHVLREAVPPVAVVPHD</sequence>
<feature type="domain" description="UspA" evidence="2">
    <location>
        <begin position="1"/>
        <end position="139"/>
    </location>
</feature>
<protein>
    <submittedName>
        <fullName evidence="3">Universal stress protein</fullName>
    </submittedName>
</protein>
<dbReference type="KEGG" id="sge:DWG14_00303"/>
<accession>A0AAI8PKN2</accession>